<sequence length="124" mass="14135">MLFHVIDQFLFQIPDDVQIVFFFFCLSGHTEDRCWKKNGYPKGNDKKKMAVVALDNNINDMACESEGKAKNYVMADLSSEQRNQLVKLLNQIQIQIQNLKQSGNHGESSANCAGPFFEEASEVW</sequence>
<proteinExistence type="predicted"/>
<reference evidence="1 2" key="2">
    <citation type="journal article" date="2022" name="Mol. Ecol. Resour.">
        <title>The genomes of chicory, endive, great burdock and yacon provide insights into Asteraceae paleo-polyploidization history and plant inulin production.</title>
        <authorList>
            <person name="Fan W."/>
            <person name="Wang S."/>
            <person name="Wang H."/>
            <person name="Wang A."/>
            <person name="Jiang F."/>
            <person name="Liu H."/>
            <person name="Zhao H."/>
            <person name="Xu D."/>
            <person name="Zhang Y."/>
        </authorList>
    </citation>
    <scope>NUCLEOTIDE SEQUENCE [LARGE SCALE GENOMIC DNA]</scope>
    <source>
        <strain evidence="2">cv. Niubang</strain>
    </source>
</reference>
<dbReference type="EMBL" id="CM042050">
    <property type="protein sequence ID" value="KAI3735394.1"/>
    <property type="molecule type" value="Genomic_DNA"/>
</dbReference>
<name>A0ACB9CMA3_ARCLA</name>
<gene>
    <name evidence="1" type="ORF">L6452_14890</name>
</gene>
<accession>A0ACB9CMA3</accession>
<dbReference type="Proteomes" id="UP001055879">
    <property type="component" value="Linkage Group LG04"/>
</dbReference>
<comment type="caution">
    <text evidence="1">The sequence shown here is derived from an EMBL/GenBank/DDBJ whole genome shotgun (WGS) entry which is preliminary data.</text>
</comment>
<evidence type="ECO:0000313" key="2">
    <source>
        <dbReference type="Proteomes" id="UP001055879"/>
    </source>
</evidence>
<organism evidence="1 2">
    <name type="scientific">Arctium lappa</name>
    <name type="common">Greater burdock</name>
    <name type="synonym">Lappa major</name>
    <dbReference type="NCBI Taxonomy" id="4217"/>
    <lineage>
        <taxon>Eukaryota</taxon>
        <taxon>Viridiplantae</taxon>
        <taxon>Streptophyta</taxon>
        <taxon>Embryophyta</taxon>
        <taxon>Tracheophyta</taxon>
        <taxon>Spermatophyta</taxon>
        <taxon>Magnoliopsida</taxon>
        <taxon>eudicotyledons</taxon>
        <taxon>Gunneridae</taxon>
        <taxon>Pentapetalae</taxon>
        <taxon>asterids</taxon>
        <taxon>campanulids</taxon>
        <taxon>Asterales</taxon>
        <taxon>Asteraceae</taxon>
        <taxon>Carduoideae</taxon>
        <taxon>Cardueae</taxon>
        <taxon>Arctiinae</taxon>
        <taxon>Arctium</taxon>
    </lineage>
</organism>
<protein>
    <submittedName>
        <fullName evidence="1">Uncharacterized protein</fullName>
    </submittedName>
</protein>
<reference evidence="2" key="1">
    <citation type="journal article" date="2022" name="Mol. Ecol. Resour.">
        <title>The genomes of chicory, endive, great burdock and yacon provide insights into Asteraceae palaeo-polyploidization history and plant inulin production.</title>
        <authorList>
            <person name="Fan W."/>
            <person name="Wang S."/>
            <person name="Wang H."/>
            <person name="Wang A."/>
            <person name="Jiang F."/>
            <person name="Liu H."/>
            <person name="Zhao H."/>
            <person name="Xu D."/>
            <person name="Zhang Y."/>
        </authorList>
    </citation>
    <scope>NUCLEOTIDE SEQUENCE [LARGE SCALE GENOMIC DNA]</scope>
    <source>
        <strain evidence="2">cv. Niubang</strain>
    </source>
</reference>
<evidence type="ECO:0000313" key="1">
    <source>
        <dbReference type="EMBL" id="KAI3735394.1"/>
    </source>
</evidence>
<keyword evidence="2" id="KW-1185">Reference proteome</keyword>